<evidence type="ECO:0000256" key="1">
    <source>
        <dbReference type="SAM" id="MobiDB-lite"/>
    </source>
</evidence>
<protein>
    <recommendedName>
        <fullName evidence="4">Alpha/beta hydrolase</fullName>
    </recommendedName>
</protein>
<reference evidence="2" key="1">
    <citation type="submission" date="2023-02" db="EMBL/GenBank/DDBJ databases">
        <title>Georgenia sp.10Sc9-8, isolated from a soil sample collected from the Taklamakan desert.</title>
        <authorList>
            <person name="Liu S."/>
        </authorList>
    </citation>
    <scope>NUCLEOTIDE SEQUENCE</scope>
    <source>
        <strain evidence="2">10Sc9-8</strain>
    </source>
</reference>
<keyword evidence="3" id="KW-1185">Reference proteome</keyword>
<accession>A0ABT5U0B8</accession>
<feature type="compositionally biased region" description="Pro residues" evidence="1">
    <location>
        <begin position="273"/>
        <end position="284"/>
    </location>
</feature>
<evidence type="ECO:0000313" key="2">
    <source>
        <dbReference type="EMBL" id="MDD9207765.1"/>
    </source>
</evidence>
<feature type="compositionally biased region" description="Low complexity" evidence="1">
    <location>
        <begin position="256"/>
        <end position="272"/>
    </location>
</feature>
<comment type="caution">
    <text evidence="2">The sequence shown here is derived from an EMBL/GenBank/DDBJ whole genome shotgun (WGS) entry which is preliminary data.</text>
</comment>
<evidence type="ECO:0008006" key="4">
    <source>
        <dbReference type="Google" id="ProtNLM"/>
    </source>
</evidence>
<evidence type="ECO:0000313" key="3">
    <source>
        <dbReference type="Proteomes" id="UP001165561"/>
    </source>
</evidence>
<name>A0ABT5U0B8_9MICO</name>
<gene>
    <name evidence="2" type="ORF">PU560_15015</name>
</gene>
<dbReference type="EMBL" id="JARACI010001152">
    <property type="protein sequence ID" value="MDD9207765.1"/>
    <property type="molecule type" value="Genomic_DNA"/>
</dbReference>
<feature type="region of interest" description="Disordered" evidence="1">
    <location>
        <begin position="256"/>
        <end position="288"/>
    </location>
</feature>
<organism evidence="2 3">
    <name type="scientific">Georgenia halotolerans</name>
    <dbReference type="NCBI Taxonomy" id="3028317"/>
    <lineage>
        <taxon>Bacteria</taxon>
        <taxon>Bacillati</taxon>
        <taxon>Actinomycetota</taxon>
        <taxon>Actinomycetes</taxon>
        <taxon>Micrococcales</taxon>
        <taxon>Bogoriellaceae</taxon>
        <taxon>Georgenia</taxon>
    </lineage>
</organism>
<proteinExistence type="predicted"/>
<dbReference type="Proteomes" id="UP001165561">
    <property type="component" value="Unassembled WGS sequence"/>
</dbReference>
<sequence length="539" mass="56127">MPVATGLVIAPARPPGGELTDPAGRVFVTGGPGRTGVDTEELHAVGESLARACDHLRAARGWAEDARAHLDTWSHLAPAETAVTNRAVTDCVEGPQGCVVLEARAEDLVLHLRRARALYTEAERHAAGPFRPSVLKHARLTNPALRPLGIPVSPRVLGLVAEGLTTLAAGVASPLPHAVLAQQAVREAADELQHLYPYRRGASVRLRGELVDPADHTPVQRVALGILPTLGALPAAAPLGRTLLEGGTAVRLSAATLPPTATPPATATLPSSPTTPHPAPPPAVSAPLGVRRGTSAALLPVREPRPPRSEAELLRRAERLGDHARRTRAGMVEILRSTDVDGDRSWTVIVPGTQHQLPGGPSPMDNLTNLQAMAGAVSDMEVAVATAMRQAGVGRAEPVAMAVHSQGALVAARLLRDPLFASRYRVSTLLTAGGPVGGLSLPPSVATLSLEDVEDPVVALDGLANAPADNHLTVSVDTRGLVTDAHPHSLRSYATAAGLLDGVADPTVRAWREQNRTTMGVERPGAVTDSMVFAVVRPG</sequence>